<reference evidence="6 7" key="1">
    <citation type="journal article" date="2014" name="Int. J. Syst. Evol. Microbiol.">
        <title>Complete genome sequence of Corynebacterium casei LMG S-19264T (=DSM 44701T), isolated from a smear-ripened cheese.</title>
        <authorList>
            <consortium name="US DOE Joint Genome Institute (JGI-PGF)"/>
            <person name="Walter F."/>
            <person name="Albersmeier A."/>
            <person name="Kalinowski J."/>
            <person name="Ruckert C."/>
        </authorList>
    </citation>
    <scope>NUCLEOTIDE SEQUENCE [LARGE SCALE GENOMIC DNA]</scope>
    <source>
        <strain evidence="6 7">CGMCC 1.15286</strain>
    </source>
</reference>
<dbReference type="GO" id="GO:0006935">
    <property type="term" value="P:chemotaxis"/>
    <property type="evidence" value="ECO:0007669"/>
    <property type="project" value="InterPro"/>
</dbReference>
<dbReference type="PROSITE" id="PS50111">
    <property type="entry name" value="CHEMOTAXIS_TRANSDUC_2"/>
    <property type="match status" value="1"/>
</dbReference>
<dbReference type="Proteomes" id="UP000600247">
    <property type="component" value="Unassembled WGS sequence"/>
</dbReference>
<feature type="transmembrane region" description="Helical" evidence="4">
    <location>
        <begin position="204"/>
        <end position="223"/>
    </location>
</feature>
<keyword evidence="1 3" id="KW-0807">Transducer</keyword>
<dbReference type="RefSeq" id="WP_188892877.1">
    <property type="nucleotide sequence ID" value="NZ_BMHY01000021.1"/>
</dbReference>
<accession>A0A917MAE5</accession>
<name>A0A917MAE5_9BACL</name>
<dbReference type="Gene3D" id="1.10.287.950">
    <property type="entry name" value="Methyl-accepting chemotaxis protein"/>
    <property type="match status" value="1"/>
</dbReference>
<keyword evidence="7" id="KW-1185">Reference proteome</keyword>
<dbReference type="EMBL" id="BMHY01000021">
    <property type="protein sequence ID" value="GGG89197.1"/>
    <property type="molecule type" value="Genomic_DNA"/>
</dbReference>
<protein>
    <recommendedName>
        <fullName evidence="5">Methyl-accepting transducer domain-containing protein</fullName>
    </recommendedName>
</protein>
<evidence type="ECO:0000259" key="5">
    <source>
        <dbReference type="PROSITE" id="PS50111"/>
    </source>
</evidence>
<evidence type="ECO:0000313" key="7">
    <source>
        <dbReference type="Proteomes" id="UP000600247"/>
    </source>
</evidence>
<feature type="domain" description="Methyl-accepting transducer" evidence="5">
    <location>
        <begin position="296"/>
        <end position="532"/>
    </location>
</feature>
<dbReference type="SUPFAM" id="SSF58104">
    <property type="entry name" value="Methyl-accepting chemotaxis protein (MCP) signaling domain"/>
    <property type="match status" value="1"/>
</dbReference>
<gene>
    <name evidence="6" type="ORF">GCM10010918_54900</name>
</gene>
<keyword evidence="4" id="KW-0472">Membrane</keyword>
<evidence type="ECO:0000313" key="6">
    <source>
        <dbReference type="EMBL" id="GGG89197.1"/>
    </source>
</evidence>
<dbReference type="PRINTS" id="PR00260">
    <property type="entry name" value="CHEMTRNSDUCR"/>
</dbReference>
<dbReference type="GO" id="GO:0007165">
    <property type="term" value="P:signal transduction"/>
    <property type="evidence" value="ECO:0007669"/>
    <property type="project" value="UniProtKB-KW"/>
</dbReference>
<evidence type="ECO:0000256" key="3">
    <source>
        <dbReference type="PROSITE-ProRule" id="PRU00284"/>
    </source>
</evidence>
<proteinExistence type="inferred from homology"/>
<dbReference type="SMART" id="SM00283">
    <property type="entry name" value="MA"/>
    <property type="match status" value="1"/>
</dbReference>
<evidence type="ECO:0000256" key="2">
    <source>
        <dbReference type="ARBA" id="ARBA00029447"/>
    </source>
</evidence>
<keyword evidence="4" id="KW-1133">Transmembrane helix</keyword>
<evidence type="ECO:0000256" key="1">
    <source>
        <dbReference type="ARBA" id="ARBA00023224"/>
    </source>
</evidence>
<organism evidence="6 7">
    <name type="scientific">Paenibacillus radicis</name>
    <name type="common">ex Gao et al. 2016</name>
    <dbReference type="NCBI Taxonomy" id="1737354"/>
    <lineage>
        <taxon>Bacteria</taxon>
        <taxon>Bacillati</taxon>
        <taxon>Bacillota</taxon>
        <taxon>Bacilli</taxon>
        <taxon>Bacillales</taxon>
        <taxon>Paenibacillaceae</taxon>
        <taxon>Paenibacillus</taxon>
    </lineage>
</organism>
<sequence>MALWKKWPNQAAMFVKKQKITSKLLLITSLITIFNVAAGVLIYTQNLSVSKAIDSSNEFGDTEREYKALSDTMLRTMLLMINSIENGEDESEVIEKSMKPIPDMLASLTKSFEKMDKKYPAQEGDLEYSNQVKVFQMAYNSLSGFAMDNAELRSDMKSLRIRELISVYTITLSYANEAVEARMNVDQASNEKQLARSVDAANTFIIINVLLLAILPFLMSYSLSQSIKKGLKGIMGRIDAYKNSDFTYDLKVDRYDEFGDIDRMLSEMGHRLRDTIKSTLEVSGTVLSMSNSMGEMVDRNRTASEQVRDQIKVGTVTLLSQYDDASSISAVTEQISASSEEIAASSDYINSDMRQMRQASQEGAQDMEGVVEMVNQTVEQFELVNDSFNRIVQRFGNVTKFLGGIQDLNTQTNLLSLNASIESARAGEHGRGFAVVAEEIRKLSGQTDMFSKNITKELQFIQSDVASSSDRLGSFSQVIATTKDASIAASDMFKGLEQQSSALSEQVGEISTAIAEITSGMTHIVTAVDKLLQTSSDVNGKMDVMSGLSEQQNSVSDQLGALAGELKQSSGILKEKAAVFKV</sequence>
<dbReference type="InterPro" id="IPR004090">
    <property type="entry name" value="Chemotax_Me-accpt_rcpt"/>
</dbReference>
<dbReference type="GO" id="GO:0004888">
    <property type="term" value="F:transmembrane signaling receptor activity"/>
    <property type="evidence" value="ECO:0007669"/>
    <property type="project" value="InterPro"/>
</dbReference>
<dbReference type="InterPro" id="IPR004089">
    <property type="entry name" value="MCPsignal_dom"/>
</dbReference>
<dbReference type="AlphaFoldDB" id="A0A917MAE5"/>
<dbReference type="PANTHER" id="PTHR32089">
    <property type="entry name" value="METHYL-ACCEPTING CHEMOTAXIS PROTEIN MCPB"/>
    <property type="match status" value="1"/>
</dbReference>
<evidence type="ECO:0000256" key="4">
    <source>
        <dbReference type="SAM" id="Phobius"/>
    </source>
</evidence>
<dbReference type="GO" id="GO:0016020">
    <property type="term" value="C:membrane"/>
    <property type="evidence" value="ECO:0007669"/>
    <property type="project" value="InterPro"/>
</dbReference>
<keyword evidence="4" id="KW-0812">Transmembrane</keyword>
<dbReference type="Pfam" id="PF00015">
    <property type="entry name" value="MCPsignal"/>
    <property type="match status" value="1"/>
</dbReference>
<comment type="similarity">
    <text evidence="2">Belongs to the methyl-accepting chemotaxis (MCP) protein family.</text>
</comment>
<dbReference type="PANTHER" id="PTHR32089:SF112">
    <property type="entry name" value="LYSOZYME-LIKE PROTEIN-RELATED"/>
    <property type="match status" value="1"/>
</dbReference>
<comment type="caution">
    <text evidence="6">The sequence shown here is derived from an EMBL/GenBank/DDBJ whole genome shotgun (WGS) entry which is preliminary data.</text>
</comment>